<dbReference type="KEGG" id="orm:HTY61_12405"/>
<dbReference type="InterPro" id="IPR043128">
    <property type="entry name" value="Rev_trsase/Diguanyl_cyclase"/>
</dbReference>
<protein>
    <submittedName>
        <fullName evidence="8">EAL domain-containing protein</fullName>
    </submittedName>
</protein>
<dbReference type="SUPFAM" id="SSF55073">
    <property type="entry name" value="Nucleotide cyclase"/>
    <property type="match status" value="1"/>
</dbReference>
<feature type="transmembrane region" description="Helical" evidence="5">
    <location>
        <begin position="197"/>
        <end position="217"/>
    </location>
</feature>
<dbReference type="GO" id="GO:0016020">
    <property type="term" value="C:membrane"/>
    <property type="evidence" value="ECO:0007669"/>
    <property type="project" value="UniProtKB-SubCell"/>
</dbReference>
<feature type="transmembrane region" description="Helical" evidence="5">
    <location>
        <begin position="21"/>
        <end position="41"/>
    </location>
</feature>
<dbReference type="EMBL" id="CP054836">
    <property type="protein sequence ID" value="QKV19199.1"/>
    <property type="molecule type" value="Genomic_DNA"/>
</dbReference>
<dbReference type="PROSITE" id="PS50887">
    <property type="entry name" value="GGDEF"/>
    <property type="match status" value="1"/>
</dbReference>
<dbReference type="InterPro" id="IPR001633">
    <property type="entry name" value="EAL_dom"/>
</dbReference>
<evidence type="ECO:0000259" key="7">
    <source>
        <dbReference type="PROSITE" id="PS50887"/>
    </source>
</evidence>
<sequence length="684" mass="75845">MHETAAPEQTESLGVAGSIRLSYWLAILLIAALATASFAIMNRELRNHPTDKELIRLAGEQTMLSQRITALSHAAHGAEHVFAHAATLNELRRSIDEFEANHRRVVEASEAGNELDRQAATRLKTLLTDQPYTVDRLVREFVDDARAFVALSADPAKRLLADPVPLDSATAALSGYHQIVDVMSQNARMTAERTATLSRALFSAMMLVLAAAVLFIFRPMIRNVAERTHELIDARNEMAHLAAHDRLTGLRNRVFLTDHFEHMIEGAKRRGERVAVLHLDLDNFKFINDTYGHMAGDHVLSEIGNRIKSVVRAADIPARIGGDEFVILLNAPGESADIERIATRIIEAVTRPIEFESTVLRCGASIGISVYPDDADNPADLLVDSDLALYQAKEAGRGHARFFSDELRREHEVRRELESDLRKSLQRKEINVHYQPQVSLATARVTGIEALARWNRNGNEYVPPQVFLPVAEKSGLLLAIGRHVISSAIAQAAEWHHAGLEYGRISVNAARAELTKDDFVSFVLDTAREHDLPANKLSVEIAEGMILEDDKRNVADNLRRLRAAGVQVELDDFGSGYASLTHINSTEIDRLKIDERFIRNIDKDRGKRRIVRGLIEMAKGLDIAVVAEGAETISEMETLRSIGCSNVQGYGIAFPMDAALVTEWLHIHSPCSPIPLYDDEMASA</sequence>
<dbReference type="InterPro" id="IPR029095">
    <property type="entry name" value="NarX-like_N"/>
</dbReference>
<evidence type="ECO:0000256" key="5">
    <source>
        <dbReference type="SAM" id="Phobius"/>
    </source>
</evidence>
<dbReference type="InterPro" id="IPR000160">
    <property type="entry name" value="GGDEF_dom"/>
</dbReference>
<dbReference type="Pfam" id="PF00563">
    <property type="entry name" value="EAL"/>
    <property type="match status" value="1"/>
</dbReference>
<dbReference type="CDD" id="cd01948">
    <property type="entry name" value="EAL"/>
    <property type="match status" value="1"/>
</dbReference>
<comment type="subcellular location">
    <subcellularLocation>
        <location evidence="1">Membrane</location>
        <topology evidence="1">Multi-pass membrane protein</topology>
    </subcellularLocation>
</comment>
<keyword evidence="2 5" id="KW-0812">Transmembrane</keyword>
<dbReference type="NCBIfam" id="TIGR00254">
    <property type="entry name" value="GGDEF"/>
    <property type="match status" value="1"/>
</dbReference>
<reference evidence="8 9" key="1">
    <citation type="submission" date="2020-06" db="EMBL/GenBank/DDBJ databases">
        <title>Oricola thermophila sp. nov. isolated from a tidal sediments.</title>
        <authorList>
            <person name="Kwon K.K."/>
            <person name="Yang S.-H."/>
            <person name="Park M.-J."/>
        </authorList>
    </citation>
    <scope>NUCLEOTIDE SEQUENCE [LARGE SCALE GENOMIC DNA]</scope>
    <source>
        <strain evidence="8 9">MEBiC13590</strain>
    </source>
</reference>
<dbReference type="InterPro" id="IPR035919">
    <property type="entry name" value="EAL_sf"/>
</dbReference>
<dbReference type="PANTHER" id="PTHR44757">
    <property type="entry name" value="DIGUANYLATE CYCLASE DGCP"/>
    <property type="match status" value="1"/>
</dbReference>
<dbReference type="Proteomes" id="UP000509367">
    <property type="component" value="Chromosome"/>
</dbReference>
<dbReference type="Gene3D" id="3.20.20.450">
    <property type="entry name" value="EAL domain"/>
    <property type="match status" value="1"/>
</dbReference>
<name>A0A6N1VJ12_9HYPH</name>
<dbReference type="PROSITE" id="PS50883">
    <property type="entry name" value="EAL"/>
    <property type="match status" value="1"/>
</dbReference>
<feature type="domain" description="EAL" evidence="6">
    <location>
        <begin position="414"/>
        <end position="669"/>
    </location>
</feature>
<dbReference type="Pfam" id="PF13675">
    <property type="entry name" value="PilJ"/>
    <property type="match status" value="1"/>
</dbReference>
<evidence type="ECO:0000313" key="9">
    <source>
        <dbReference type="Proteomes" id="UP000509367"/>
    </source>
</evidence>
<evidence type="ECO:0000256" key="4">
    <source>
        <dbReference type="ARBA" id="ARBA00023136"/>
    </source>
</evidence>
<dbReference type="CDD" id="cd01949">
    <property type="entry name" value="GGDEF"/>
    <property type="match status" value="1"/>
</dbReference>
<accession>A0A6N1VJ12</accession>
<evidence type="ECO:0000256" key="1">
    <source>
        <dbReference type="ARBA" id="ARBA00004141"/>
    </source>
</evidence>
<dbReference type="RefSeq" id="WP_175277091.1">
    <property type="nucleotide sequence ID" value="NZ_CP054836.1"/>
</dbReference>
<proteinExistence type="predicted"/>
<dbReference type="InterPro" id="IPR029787">
    <property type="entry name" value="Nucleotide_cyclase"/>
</dbReference>
<dbReference type="PANTHER" id="PTHR44757:SF2">
    <property type="entry name" value="BIOFILM ARCHITECTURE MAINTENANCE PROTEIN MBAA"/>
    <property type="match status" value="1"/>
</dbReference>
<dbReference type="SUPFAM" id="SSF141868">
    <property type="entry name" value="EAL domain-like"/>
    <property type="match status" value="1"/>
</dbReference>
<evidence type="ECO:0000259" key="6">
    <source>
        <dbReference type="PROSITE" id="PS50883"/>
    </source>
</evidence>
<keyword evidence="4 5" id="KW-0472">Membrane</keyword>
<evidence type="ECO:0000256" key="3">
    <source>
        <dbReference type="ARBA" id="ARBA00022989"/>
    </source>
</evidence>
<dbReference type="InterPro" id="IPR052155">
    <property type="entry name" value="Biofilm_reg_signaling"/>
</dbReference>
<dbReference type="SMART" id="SM00267">
    <property type="entry name" value="GGDEF"/>
    <property type="match status" value="1"/>
</dbReference>
<dbReference type="FunFam" id="3.30.70.270:FF:000001">
    <property type="entry name" value="Diguanylate cyclase domain protein"/>
    <property type="match status" value="1"/>
</dbReference>
<keyword evidence="9" id="KW-1185">Reference proteome</keyword>
<keyword evidence="3 5" id="KW-1133">Transmembrane helix</keyword>
<feature type="domain" description="GGDEF" evidence="7">
    <location>
        <begin position="272"/>
        <end position="405"/>
    </location>
</feature>
<evidence type="ECO:0000313" key="8">
    <source>
        <dbReference type="EMBL" id="QKV19199.1"/>
    </source>
</evidence>
<dbReference type="Pfam" id="PF00990">
    <property type="entry name" value="GGDEF"/>
    <property type="match status" value="1"/>
</dbReference>
<organism evidence="8 9">
    <name type="scientific">Oricola thermophila</name>
    <dbReference type="NCBI Taxonomy" id="2742145"/>
    <lineage>
        <taxon>Bacteria</taxon>
        <taxon>Pseudomonadati</taxon>
        <taxon>Pseudomonadota</taxon>
        <taxon>Alphaproteobacteria</taxon>
        <taxon>Hyphomicrobiales</taxon>
        <taxon>Ahrensiaceae</taxon>
        <taxon>Oricola</taxon>
    </lineage>
</organism>
<dbReference type="AlphaFoldDB" id="A0A6N1VJ12"/>
<dbReference type="GO" id="GO:0003824">
    <property type="term" value="F:catalytic activity"/>
    <property type="evidence" value="ECO:0007669"/>
    <property type="project" value="UniProtKB-ARBA"/>
</dbReference>
<dbReference type="SMART" id="SM00052">
    <property type="entry name" value="EAL"/>
    <property type="match status" value="1"/>
</dbReference>
<gene>
    <name evidence="8" type="ORF">HTY61_12405</name>
</gene>
<evidence type="ECO:0000256" key="2">
    <source>
        <dbReference type="ARBA" id="ARBA00022692"/>
    </source>
</evidence>
<dbReference type="Gene3D" id="3.30.70.270">
    <property type="match status" value="1"/>
</dbReference>